<keyword evidence="2" id="KW-1185">Reference proteome</keyword>
<evidence type="ECO:0000313" key="1">
    <source>
        <dbReference type="EMBL" id="KAK2775163.1"/>
    </source>
</evidence>
<protein>
    <submittedName>
        <fullName evidence="1">Pfs domain-containing protein</fullName>
    </submittedName>
</protein>
<accession>A0AAD9YR77</accession>
<dbReference type="AlphaFoldDB" id="A0AAD9YR77"/>
<gene>
    <name evidence="1" type="ORF">CKAH01_12920</name>
</gene>
<organism evidence="1 2">
    <name type="scientific">Colletotrichum kahawae</name>
    <name type="common">Coffee berry disease fungus</name>
    <dbReference type="NCBI Taxonomy" id="34407"/>
    <lineage>
        <taxon>Eukaryota</taxon>
        <taxon>Fungi</taxon>
        <taxon>Dikarya</taxon>
        <taxon>Ascomycota</taxon>
        <taxon>Pezizomycotina</taxon>
        <taxon>Sordariomycetes</taxon>
        <taxon>Hypocreomycetidae</taxon>
        <taxon>Glomerellales</taxon>
        <taxon>Glomerellaceae</taxon>
        <taxon>Colletotrichum</taxon>
        <taxon>Colletotrichum gloeosporioides species complex</taxon>
    </lineage>
</organism>
<dbReference type="EMBL" id="VYYT01000039">
    <property type="protein sequence ID" value="KAK2775163.1"/>
    <property type="molecule type" value="Genomic_DNA"/>
</dbReference>
<dbReference type="Proteomes" id="UP001281614">
    <property type="component" value="Unassembled WGS sequence"/>
</dbReference>
<evidence type="ECO:0000313" key="2">
    <source>
        <dbReference type="Proteomes" id="UP001281614"/>
    </source>
</evidence>
<name>A0AAD9YR77_COLKA</name>
<sequence>MARLVNTQTLVDFCGRTFLKGFSAMVAVTEISAQAVFWHLFHNEYGSRISYEDPRVPQISDQAMVVHTTQLETGRHILGWCGDVENYAGAPDANYDVGWSRLSDPDQSCAFQNVSISGGKFINAGFNLAIGIKDKPAHISFAPDDYIGTLIALERRHFVFCDVEAKRSWLINGTNALLHLLRAALKDYENNRHLQRLNLLLLDRSKLHEPEETHTSDAAFEFLANEHNLSLPLYKKSTETWTEKTTKLAPNDESEAEQVLKQKSTVFRLKRSH</sequence>
<comment type="caution">
    <text evidence="1">The sequence shown here is derived from an EMBL/GenBank/DDBJ whole genome shotgun (WGS) entry which is preliminary data.</text>
</comment>
<proteinExistence type="predicted"/>
<reference evidence="1" key="1">
    <citation type="submission" date="2023-02" db="EMBL/GenBank/DDBJ databases">
        <title>Colletotrichum kahawae CIFC_Que2 genome sequencing and assembly.</title>
        <authorList>
            <person name="Baroncelli R."/>
        </authorList>
    </citation>
    <scope>NUCLEOTIDE SEQUENCE</scope>
    <source>
        <strain evidence="1">CIFC_Que2</strain>
    </source>
</reference>